<keyword evidence="3" id="KW-0732">Signal</keyword>
<feature type="domain" description="Calcineurin-like phosphoesterase" evidence="4">
    <location>
        <begin position="335"/>
        <end position="544"/>
    </location>
</feature>
<dbReference type="STRING" id="984487.A0A1E4SR03"/>
<proteinExistence type="predicted"/>
<dbReference type="OrthoDB" id="282973at2759"/>
<dbReference type="InterPro" id="IPR004843">
    <property type="entry name" value="Calcineurin-like_PHP"/>
</dbReference>
<evidence type="ECO:0000256" key="1">
    <source>
        <dbReference type="ARBA" id="ARBA00022801"/>
    </source>
</evidence>
<dbReference type="EMBL" id="KV453909">
    <property type="protein sequence ID" value="ODV81925.1"/>
    <property type="molecule type" value="Genomic_DNA"/>
</dbReference>
<dbReference type="Proteomes" id="UP000094285">
    <property type="component" value="Unassembled WGS sequence"/>
</dbReference>
<keyword evidence="2" id="KW-0325">Glycoprotein</keyword>
<dbReference type="PANTHER" id="PTHR10340">
    <property type="entry name" value="SPHINGOMYELIN PHOSPHODIESTERASE"/>
    <property type="match status" value="1"/>
</dbReference>
<protein>
    <submittedName>
        <fullName evidence="5">Putative sphingomyelin phosphodiesterase 1</fullName>
    </submittedName>
</protein>
<accession>A0A1E4SR03</accession>
<dbReference type="PANTHER" id="PTHR10340:SF27">
    <property type="entry name" value="ACL091CP"/>
    <property type="match status" value="1"/>
</dbReference>
<dbReference type="GO" id="GO:0008081">
    <property type="term" value="F:phosphoric diester hydrolase activity"/>
    <property type="evidence" value="ECO:0007669"/>
    <property type="project" value="TreeGrafter"/>
</dbReference>
<gene>
    <name evidence="5" type="ORF">CANTADRAFT_24658</name>
</gene>
<evidence type="ECO:0000313" key="6">
    <source>
        <dbReference type="Proteomes" id="UP000094285"/>
    </source>
</evidence>
<dbReference type="AlphaFoldDB" id="A0A1E4SR03"/>
<dbReference type="Pfam" id="PF00149">
    <property type="entry name" value="Metallophos"/>
    <property type="match status" value="1"/>
</dbReference>
<dbReference type="Gene3D" id="3.60.21.10">
    <property type="match status" value="1"/>
</dbReference>
<keyword evidence="6" id="KW-1185">Reference proteome</keyword>
<evidence type="ECO:0000259" key="4">
    <source>
        <dbReference type="Pfam" id="PF00149"/>
    </source>
</evidence>
<feature type="chain" id="PRO_5009162884" evidence="3">
    <location>
        <begin position="21"/>
        <end position="709"/>
    </location>
</feature>
<evidence type="ECO:0000256" key="3">
    <source>
        <dbReference type="SAM" id="SignalP"/>
    </source>
</evidence>
<dbReference type="GeneID" id="30981312"/>
<name>A0A1E4SR03_9ASCO</name>
<keyword evidence="1" id="KW-0378">Hydrolase</keyword>
<reference evidence="6" key="1">
    <citation type="submission" date="2016-05" db="EMBL/GenBank/DDBJ databases">
        <title>Comparative genomics of biotechnologically important yeasts.</title>
        <authorList>
            <consortium name="DOE Joint Genome Institute"/>
            <person name="Riley R."/>
            <person name="Haridas S."/>
            <person name="Wolfe K.H."/>
            <person name="Lopes M.R."/>
            <person name="Hittinger C.T."/>
            <person name="Goker M."/>
            <person name="Salamov A."/>
            <person name="Wisecaver J."/>
            <person name="Long T.M."/>
            <person name="Aerts A.L."/>
            <person name="Barry K."/>
            <person name="Choi C."/>
            <person name="Clum A."/>
            <person name="Coughlan A.Y."/>
            <person name="Deshpande S."/>
            <person name="Douglass A.P."/>
            <person name="Hanson S.J."/>
            <person name="Klenk H.-P."/>
            <person name="Labutti K."/>
            <person name="Lapidus A."/>
            <person name="Lindquist E."/>
            <person name="Lipzen A."/>
            <person name="Meier-Kolthoff J.P."/>
            <person name="Ohm R.A."/>
            <person name="Otillar R.P."/>
            <person name="Pangilinan J."/>
            <person name="Peng Y."/>
            <person name="Rokas A."/>
            <person name="Rosa C.A."/>
            <person name="Scheuner C."/>
            <person name="Sibirny A.A."/>
            <person name="Slot J.C."/>
            <person name="Stielow J.B."/>
            <person name="Sun H."/>
            <person name="Kurtzman C.P."/>
            <person name="Blackwell M."/>
            <person name="Grigoriev I.V."/>
            <person name="Jeffries T.W."/>
        </authorList>
    </citation>
    <scope>NUCLEOTIDE SEQUENCE [LARGE SCALE GENOMIC DNA]</scope>
    <source>
        <strain evidence="6">NRRL Y-17324</strain>
    </source>
</reference>
<evidence type="ECO:0000313" key="5">
    <source>
        <dbReference type="EMBL" id="ODV81925.1"/>
    </source>
</evidence>
<evidence type="ECO:0000256" key="2">
    <source>
        <dbReference type="ARBA" id="ARBA00023180"/>
    </source>
</evidence>
<dbReference type="InterPro" id="IPR041805">
    <property type="entry name" value="ASMase/PPN1_MPP"/>
</dbReference>
<dbReference type="SUPFAM" id="SSF56300">
    <property type="entry name" value="Metallo-dependent phosphatases"/>
    <property type="match status" value="1"/>
</dbReference>
<dbReference type="CDD" id="cd00842">
    <property type="entry name" value="MPP_ASMase"/>
    <property type="match status" value="1"/>
</dbReference>
<sequence>MVNFRTAFTLAVIVASGVLAHTVPGIDSLRTQLAIRATNPIDSIYDNLDDAETDFINDHYKNLTAYNSTSCDQCKNKIRYGRHLIDTYPDKQHLVSLLLFKYCIFQNKGSESKCDNTDFFVSTQTKDDENFGDSWDSGVTSATSISFFDNDFLHMLKNFNVSSELDLEYYCYYRGSNACKQPKTPDVDELYGVDSWWPAKQPQHSGEPEYNRTNGELEKFNVLHFTDFHLQMRYTLGSESNCTQGLCCMPESFNKDLVSKGHNFTEYYKQLDPKLSKYAYSFYPDAKYVNDTYIAGSYYDYPAHRGFNWNSVPATTFGAYKCDLPEVLMNNSLHYISKAHEDKDFEFTIFTGDLVDHDVIHCDANTTKTAEIKSFQLIKHYLKNITVLPSLGNHDTFPYGQLSPIKYSLNNTYDWNDELMSELLVENGWLPESKAQQIKTHYSGFSYVTPRGLKVISLNSNCYYQKNLWSYIDLSTNADLFGQWEFLVNELVESEKIGQRVWIMAHIPVTDYDTLPIQAEIFNKIVKRFSPYTIANIFWGHTHRDQFHIAYSGSEKNSSEVVNMAWVAQSVTPYTNNNPSWRYYVVEDQSFNIYDSLNYYAQLNTTFTNGGAEPEWNFEYSARDTFDPEKTWPETSPLNASFWQSYVVEKLAQKNNTEFHQLYSDLQYRKSPYVPECKNGSQVSTDCWNENYCVVANFLPNDYADCLID</sequence>
<feature type="signal peptide" evidence="3">
    <location>
        <begin position="1"/>
        <end position="20"/>
    </location>
</feature>
<dbReference type="RefSeq" id="XP_020067047.1">
    <property type="nucleotide sequence ID" value="XM_020207175.1"/>
</dbReference>
<dbReference type="InterPro" id="IPR029052">
    <property type="entry name" value="Metallo-depent_PP-like"/>
</dbReference>
<organism evidence="5 6">
    <name type="scientific">Suhomyces tanzawaensis NRRL Y-17324</name>
    <dbReference type="NCBI Taxonomy" id="984487"/>
    <lineage>
        <taxon>Eukaryota</taxon>
        <taxon>Fungi</taxon>
        <taxon>Dikarya</taxon>
        <taxon>Ascomycota</taxon>
        <taxon>Saccharomycotina</taxon>
        <taxon>Pichiomycetes</taxon>
        <taxon>Debaryomycetaceae</taxon>
        <taxon>Suhomyces</taxon>
    </lineage>
</organism>